<evidence type="ECO:0000313" key="3">
    <source>
        <dbReference type="Proteomes" id="UP001057561"/>
    </source>
</evidence>
<name>A0ABY5LTW1_9CYAN</name>
<sequence length="155" mass="17299">MNNILRIGTLLRDRYQITELSSNHTGFGITYKVKDSHHPNQPIPTPPLPPAPQIPWKLILGTISGIIILIGVVMAVMSILPKSNDQLITDGKAKSGQLTSSDQKELSSDKNYDVYTFKSDKKQDLTVQIISNDFQPQLTMMKPDNKYFNPVSSCI</sequence>
<keyword evidence="1" id="KW-0812">Transmembrane</keyword>
<keyword evidence="1" id="KW-0472">Membrane</keyword>
<keyword evidence="1" id="KW-1133">Transmembrane helix</keyword>
<proteinExistence type="predicted"/>
<protein>
    <submittedName>
        <fullName evidence="2">Uncharacterized protein</fullName>
    </submittedName>
</protein>
<dbReference type="Proteomes" id="UP001057561">
    <property type="component" value="Chromosome"/>
</dbReference>
<reference evidence="2" key="1">
    <citation type="submission" date="2022-06" db="EMBL/GenBank/DDBJ databases">
        <title>Nostosin G and Spiroidesin B from the Cyanobacterium Dolichospermum sp. NIES-1697.</title>
        <authorList>
            <person name="Phan C.-S."/>
            <person name="Mehjabin J.J."/>
            <person name="Anas A.R.J."/>
            <person name="Hayasaka M."/>
            <person name="Onoki R."/>
            <person name="Wang J."/>
            <person name="Umezawa T."/>
            <person name="Washio K."/>
            <person name="Morikawa M."/>
            <person name="Okino T."/>
        </authorList>
    </citation>
    <scope>NUCLEOTIDE SEQUENCE</scope>
    <source>
        <strain evidence="2">NIES-1697</strain>
    </source>
</reference>
<evidence type="ECO:0000313" key="2">
    <source>
        <dbReference type="EMBL" id="UUO14434.1"/>
    </source>
</evidence>
<dbReference type="EMBL" id="CP099464">
    <property type="protein sequence ID" value="UUO14434.1"/>
    <property type="molecule type" value="Genomic_DNA"/>
</dbReference>
<feature type="transmembrane region" description="Helical" evidence="1">
    <location>
        <begin position="58"/>
        <end position="80"/>
    </location>
</feature>
<organism evidence="2 3">
    <name type="scientific">Dolichospermum heterosporum TAC447</name>
    <dbReference type="NCBI Taxonomy" id="747523"/>
    <lineage>
        <taxon>Bacteria</taxon>
        <taxon>Bacillati</taxon>
        <taxon>Cyanobacteriota</taxon>
        <taxon>Cyanophyceae</taxon>
        <taxon>Nostocales</taxon>
        <taxon>Aphanizomenonaceae</taxon>
        <taxon>Dolichospermum</taxon>
        <taxon>Dolichospermum heterosporum</taxon>
    </lineage>
</organism>
<accession>A0ABY5LTW1</accession>
<dbReference type="RefSeq" id="WP_257120794.1">
    <property type="nucleotide sequence ID" value="NZ_CP099464.1"/>
</dbReference>
<gene>
    <name evidence="2" type="ORF">NG743_20710</name>
</gene>
<keyword evidence="3" id="KW-1185">Reference proteome</keyword>
<evidence type="ECO:0000256" key="1">
    <source>
        <dbReference type="SAM" id="Phobius"/>
    </source>
</evidence>